<dbReference type="Proteomes" id="UP000186406">
    <property type="component" value="Unassembled WGS sequence"/>
</dbReference>
<feature type="active site" description="Proton acceptor" evidence="6">
    <location>
        <position position="171"/>
    </location>
</feature>
<dbReference type="Gene3D" id="3.40.50.720">
    <property type="entry name" value="NAD(P)-binding Rossmann-like Domain"/>
    <property type="match status" value="1"/>
</dbReference>
<dbReference type="OrthoDB" id="3314528at2"/>
<comment type="cofactor">
    <cofactor evidence="1">
        <name>Mn(2+)</name>
        <dbReference type="ChEBI" id="CHEBI:29035"/>
    </cofactor>
</comment>
<feature type="binding site" evidence="8">
    <location>
        <position position="242"/>
    </location>
    <ligand>
        <name>a divalent metal cation</name>
        <dbReference type="ChEBI" id="CHEBI:60240"/>
    </ligand>
</feature>
<dbReference type="GO" id="GO:0051287">
    <property type="term" value="F:NAD binding"/>
    <property type="evidence" value="ECO:0007669"/>
    <property type="project" value="InterPro"/>
</dbReference>
<feature type="domain" description="Malic enzyme NAD-binding" evidence="10">
    <location>
        <begin position="267"/>
        <end position="529"/>
    </location>
</feature>
<keyword evidence="3 8" id="KW-0479">Metal-binding</keyword>
<dbReference type="InterPro" id="IPR001891">
    <property type="entry name" value="Malic_OxRdtase"/>
</dbReference>
<dbReference type="SUPFAM" id="SSF53223">
    <property type="entry name" value="Aminoacid dehydrogenase-like, N-terminal domain"/>
    <property type="match status" value="1"/>
</dbReference>
<evidence type="ECO:0000256" key="7">
    <source>
        <dbReference type="PIRSR" id="PIRSR000106-2"/>
    </source>
</evidence>
<dbReference type="PIRSF" id="PIRSF000106">
    <property type="entry name" value="ME"/>
    <property type="match status" value="1"/>
</dbReference>
<dbReference type="FunFam" id="3.40.50.10380:FF:000001">
    <property type="entry name" value="NAD-dependent malic enzyme"/>
    <property type="match status" value="1"/>
</dbReference>
<reference evidence="12 13" key="1">
    <citation type="submission" date="2016-12" db="EMBL/GenBank/DDBJ databases">
        <authorList>
            <person name="Song W.-J."/>
            <person name="Kurnit D.M."/>
        </authorList>
    </citation>
    <scope>NUCLEOTIDE SEQUENCE [LARGE SCALE GENOMIC DNA]</scope>
    <source>
        <strain evidence="12 13">DSM 19599</strain>
    </source>
</reference>
<accession>A0A1M7ZD49</accession>
<dbReference type="InterPro" id="IPR012302">
    <property type="entry name" value="Malic_NAD-bd"/>
</dbReference>
<name>A0A1M7ZD49_9HYPH</name>
<dbReference type="InterPro" id="IPR036291">
    <property type="entry name" value="NAD(P)-bd_dom_sf"/>
</dbReference>
<feature type="binding site" evidence="7">
    <location>
        <position position="153"/>
    </location>
    <ligand>
        <name>(S)-malate</name>
        <dbReference type="ChEBI" id="CHEBI:15589"/>
    </ligand>
</feature>
<dbReference type="PANTHER" id="PTHR23406">
    <property type="entry name" value="MALIC ENZYME-RELATED"/>
    <property type="match status" value="1"/>
</dbReference>
<protein>
    <submittedName>
        <fullName evidence="12">Malate dehydrogenase (Oxaloacetate-decarboxylating)</fullName>
    </submittedName>
</protein>
<evidence type="ECO:0000256" key="1">
    <source>
        <dbReference type="ARBA" id="ARBA00001936"/>
    </source>
</evidence>
<feature type="binding site" evidence="8">
    <location>
        <position position="266"/>
    </location>
    <ligand>
        <name>a divalent metal cation</name>
        <dbReference type="ChEBI" id="CHEBI:60240"/>
    </ligand>
</feature>
<sequence>MTTKKIDATRFHGQELIDTPLLNKADAFSDSERTTFRLHGLLPPSVETIETQLERVKDAYQQKTTDLERHIYLRALQDTNETLFYRFMVENVTDLMPMVYTPVVGLGCQKFSEIYRRPRGLFISYPLRDSIDTILEAVSDQDVRVIVVTDGERILGLGDQGTGGMGIPIGKLSLYTACGGIAPEYTLPITLDVGTNNQERLDDPLYIGWRNRRITGDEYVAFVDAFVAAVKRKWPNVLLQFEDFAQNHATMFLERYRDQLCMFNDDVQGTASVVVGTVLSAVKVSGRPLSDQRVVVVGAGSAGCGIAEQMIQLMVEDGVDPKEARSRFYMIDREGLVLDTQQGLWPFQAKLAHTAADLAAWPAGAVPGKFSFLETVKNAKPTILIGVTGQPDIFTQEIIRTMAATVERPIVFPLSNPTNRCEAQPADVLAWTNGRAIIGTGSPFQPVPHDGKLYPIAQTNNAYIFPGLGLGILALGIPRVSDGMFMAASRALADANTGGDGSVPVLLPPLSDIRAVSRAIAIAVAKAAIKDGLVAAADDDTIAAKVDATMWNPEYRDYVAA</sequence>
<dbReference type="PROSITE" id="PS00331">
    <property type="entry name" value="MALIC_ENZYMES"/>
    <property type="match status" value="1"/>
</dbReference>
<keyword evidence="4" id="KW-0560">Oxidoreductase</keyword>
<comment type="cofactor">
    <cofactor evidence="8">
        <name>Mg(2+)</name>
        <dbReference type="ChEBI" id="CHEBI:18420"/>
    </cofactor>
    <cofactor evidence="8">
        <name>Mn(2+)</name>
        <dbReference type="ChEBI" id="CHEBI:29035"/>
    </cofactor>
    <text evidence="8">Divalent metal cations. Prefers magnesium or manganese.</text>
</comment>
<dbReference type="Pfam" id="PF03949">
    <property type="entry name" value="Malic_M"/>
    <property type="match status" value="1"/>
</dbReference>
<feature type="binding site" evidence="8">
    <location>
        <position position="243"/>
    </location>
    <ligand>
        <name>a divalent metal cation</name>
        <dbReference type="ChEBI" id="CHEBI:60240"/>
    </ligand>
</feature>
<dbReference type="GO" id="GO:0005829">
    <property type="term" value="C:cytosol"/>
    <property type="evidence" value="ECO:0007669"/>
    <property type="project" value="TreeGrafter"/>
</dbReference>
<dbReference type="Gene3D" id="3.40.50.10380">
    <property type="entry name" value="Malic enzyme, N-terminal domain"/>
    <property type="match status" value="1"/>
</dbReference>
<evidence type="ECO:0000256" key="8">
    <source>
        <dbReference type="PIRSR" id="PIRSR000106-3"/>
    </source>
</evidence>
<feature type="binding site" evidence="7">
    <location>
        <position position="416"/>
    </location>
    <ligand>
        <name>(S)-malate</name>
        <dbReference type="ChEBI" id="CHEBI:15589"/>
    </ligand>
</feature>
<proteinExistence type="inferred from homology"/>
<evidence type="ECO:0000256" key="9">
    <source>
        <dbReference type="RuleBase" id="RU003427"/>
    </source>
</evidence>
<evidence type="ECO:0000256" key="6">
    <source>
        <dbReference type="PIRSR" id="PIRSR000106-1"/>
    </source>
</evidence>
<dbReference type="GO" id="GO:0016616">
    <property type="term" value="F:oxidoreductase activity, acting on the CH-OH group of donors, NAD or NADP as acceptor"/>
    <property type="evidence" value="ECO:0007669"/>
    <property type="project" value="InterPro"/>
</dbReference>
<evidence type="ECO:0000259" key="10">
    <source>
        <dbReference type="SMART" id="SM00919"/>
    </source>
</evidence>
<dbReference type="RefSeq" id="WP_073626549.1">
    <property type="nucleotide sequence ID" value="NZ_FRXO01000002.1"/>
</dbReference>
<comment type="similarity">
    <text evidence="2 9">Belongs to the malic enzymes family.</text>
</comment>
<dbReference type="AlphaFoldDB" id="A0A1M7ZD49"/>
<evidence type="ECO:0000256" key="2">
    <source>
        <dbReference type="ARBA" id="ARBA00008785"/>
    </source>
</evidence>
<evidence type="ECO:0000259" key="11">
    <source>
        <dbReference type="SMART" id="SM01274"/>
    </source>
</evidence>
<dbReference type="SMART" id="SM00919">
    <property type="entry name" value="Malic_M"/>
    <property type="match status" value="1"/>
</dbReference>
<dbReference type="SMART" id="SM01274">
    <property type="entry name" value="malic"/>
    <property type="match status" value="1"/>
</dbReference>
<dbReference type="EMBL" id="FRXO01000002">
    <property type="protein sequence ID" value="SHO62851.1"/>
    <property type="molecule type" value="Genomic_DNA"/>
</dbReference>
<dbReference type="GO" id="GO:0046872">
    <property type="term" value="F:metal ion binding"/>
    <property type="evidence" value="ECO:0007669"/>
    <property type="project" value="UniProtKB-KW"/>
</dbReference>
<evidence type="ECO:0000313" key="12">
    <source>
        <dbReference type="EMBL" id="SHO62851.1"/>
    </source>
</evidence>
<feature type="active site" description="Proton donor" evidence="6">
    <location>
        <position position="100"/>
    </location>
</feature>
<evidence type="ECO:0000256" key="5">
    <source>
        <dbReference type="ARBA" id="ARBA00023027"/>
    </source>
</evidence>
<dbReference type="InterPro" id="IPR046346">
    <property type="entry name" value="Aminoacid_DH-like_N_sf"/>
</dbReference>
<dbReference type="GO" id="GO:0004470">
    <property type="term" value="F:malic enzyme activity"/>
    <property type="evidence" value="ECO:0007669"/>
    <property type="project" value="InterPro"/>
</dbReference>
<dbReference type="InterPro" id="IPR037062">
    <property type="entry name" value="Malic_N_dom_sf"/>
</dbReference>
<dbReference type="PRINTS" id="PR00072">
    <property type="entry name" value="MALOXRDTASE"/>
</dbReference>
<gene>
    <name evidence="12" type="ORF">SAMN02745172_01185</name>
</gene>
<dbReference type="InterPro" id="IPR015884">
    <property type="entry name" value="Malic_enzyme_CS"/>
</dbReference>
<organism evidence="12 13">
    <name type="scientific">Pseudoxanthobacter soli DSM 19599</name>
    <dbReference type="NCBI Taxonomy" id="1123029"/>
    <lineage>
        <taxon>Bacteria</taxon>
        <taxon>Pseudomonadati</taxon>
        <taxon>Pseudomonadota</taxon>
        <taxon>Alphaproteobacteria</taxon>
        <taxon>Hyphomicrobiales</taxon>
        <taxon>Segnochrobactraceae</taxon>
        <taxon>Pseudoxanthobacter</taxon>
    </lineage>
</organism>
<evidence type="ECO:0000313" key="13">
    <source>
        <dbReference type="Proteomes" id="UP000186406"/>
    </source>
</evidence>
<dbReference type="GO" id="GO:0006108">
    <property type="term" value="P:malate metabolic process"/>
    <property type="evidence" value="ECO:0007669"/>
    <property type="project" value="TreeGrafter"/>
</dbReference>
<feature type="domain" description="Malic enzyme N-terminal" evidence="11">
    <location>
        <begin position="77"/>
        <end position="257"/>
    </location>
</feature>
<dbReference type="NCBIfam" id="NF010052">
    <property type="entry name" value="PRK13529.1"/>
    <property type="match status" value="1"/>
</dbReference>
<keyword evidence="13" id="KW-1185">Reference proteome</keyword>
<dbReference type="InterPro" id="IPR012301">
    <property type="entry name" value="Malic_N_dom"/>
</dbReference>
<evidence type="ECO:0000256" key="4">
    <source>
        <dbReference type="ARBA" id="ARBA00023002"/>
    </source>
</evidence>
<keyword evidence="5" id="KW-0520">NAD</keyword>
<evidence type="ECO:0000256" key="3">
    <source>
        <dbReference type="ARBA" id="ARBA00022723"/>
    </source>
</evidence>
<dbReference type="PANTHER" id="PTHR23406:SF34">
    <property type="entry name" value="NAD-DEPENDENT MALIC ENZYME, MITOCHONDRIAL"/>
    <property type="match status" value="1"/>
</dbReference>
<dbReference type="STRING" id="1123029.SAMN02745172_01185"/>
<dbReference type="SUPFAM" id="SSF51735">
    <property type="entry name" value="NAD(P)-binding Rossmann-fold domains"/>
    <property type="match status" value="1"/>
</dbReference>
<dbReference type="Pfam" id="PF00390">
    <property type="entry name" value="malic"/>
    <property type="match status" value="1"/>
</dbReference>
<feature type="binding site" evidence="7">
    <location>
        <position position="460"/>
    </location>
    <ligand>
        <name>(S)-malate</name>
        <dbReference type="ChEBI" id="CHEBI:15589"/>
    </ligand>
</feature>